<dbReference type="PIRSF" id="PIRSF005426">
    <property type="entry name" value="Frp"/>
    <property type="match status" value="1"/>
</dbReference>
<dbReference type="CDD" id="cd02146">
    <property type="entry name" value="NfsA-like"/>
    <property type="match status" value="1"/>
</dbReference>
<protein>
    <submittedName>
        <fullName evidence="6">NADPH-dependent oxidoreductase</fullName>
    </submittedName>
</protein>
<sequence>MDSLTPATPAKTEALARRYGADAVPAAGPWNETIATMLDHRSVRGYKPDPVPAGALESMIAAAQSAATSSNMQWWSAVAVTDPAKKKILAEIAGGQKHIEQCPLFIAWVADMSRNQRISDSIKTEFETMPWLETFMVASIDAALAAQNAVVAAESMGLRTVYIGAMRNNPIKVAELLGLPPQAVVVFGLCVGYSTEKGEGEVKPRLPQSVVLHTERYDASKEEALRAAYDAEMSKFSARHELQAATWTQRVLNRLGPIKAMNGRETLRAALARMGFEIR</sequence>
<evidence type="ECO:0000256" key="4">
    <source>
        <dbReference type="PIRNR" id="PIRNR005426"/>
    </source>
</evidence>
<dbReference type="EMBL" id="JAHOPB010000001">
    <property type="protein sequence ID" value="MBU8872636.1"/>
    <property type="molecule type" value="Genomic_DNA"/>
</dbReference>
<dbReference type="InterPro" id="IPR029479">
    <property type="entry name" value="Nitroreductase"/>
</dbReference>
<dbReference type="PANTHER" id="PTHR43425">
    <property type="entry name" value="OXYGEN-INSENSITIVE NADPH NITROREDUCTASE"/>
    <property type="match status" value="1"/>
</dbReference>
<evidence type="ECO:0000256" key="3">
    <source>
        <dbReference type="ARBA" id="ARBA00023002"/>
    </source>
</evidence>
<dbReference type="PANTHER" id="PTHR43425:SF2">
    <property type="entry name" value="OXYGEN-INSENSITIVE NADPH NITROREDUCTASE"/>
    <property type="match status" value="1"/>
</dbReference>
<dbReference type="Pfam" id="PF00881">
    <property type="entry name" value="Nitroreductase"/>
    <property type="match status" value="1"/>
</dbReference>
<evidence type="ECO:0000259" key="5">
    <source>
        <dbReference type="Pfam" id="PF00881"/>
    </source>
</evidence>
<dbReference type="RefSeq" id="WP_216956897.1">
    <property type="nucleotide sequence ID" value="NZ_JAHOPB010000001.1"/>
</dbReference>
<dbReference type="InterPro" id="IPR016446">
    <property type="entry name" value="Flavin_OxRdtase_Frp"/>
</dbReference>
<evidence type="ECO:0000313" key="6">
    <source>
        <dbReference type="EMBL" id="MBU8872636.1"/>
    </source>
</evidence>
<organism evidence="6 7">
    <name type="scientific">Reyranella humidisoli</name>
    <dbReference type="NCBI Taxonomy" id="2849149"/>
    <lineage>
        <taxon>Bacteria</taxon>
        <taxon>Pseudomonadati</taxon>
        <taxon>Pseudomonadota</taxon>
        <taxon>Alphaproteobacteria</taxon>
        <taxon>Hyphomicrobiales</taxon>
        <taxon>Reyranellaceae</taxon>
        <taxon>Reyranella</taxon>
    </lineage>
</organism>
<reference evidence="6 7" key="1">
    <citation type="submission" date="2021-06" db="EMBL/GenBank/DDBJ databases">
        <authorList>
            <person name="Lee D.H."/>
        </authorList>
    </citation>
    <scope>NUCLEOTIDE SEQUENCE [LARGE SCALE GENOMIC DNA]</scope>
    <source>
        <strain evidence="6 7">MMS21-HV4-11</strain>
    </source>
</reference>
<keyword evidence="3 4" id="KW-0560">Oxidoreductase</keyword>
<keyword evidence="4" id="KW-0521">NADP</keyword>
<feature type="domain" description="Nitroreductase" evidence="5">
    <location>
        <begin position="40"/>
        <end position="193"/>
    </location>
</feature>
<name>A0ABS6IDF8_9HYPH</name>
<dbReference type="Proteomes" id="UP000727907">
    <property type="component" value="Unassembled WGS sequence"/>
</dbReference>
<proteinExistence type="inferred from homology"/>
<keyword evidence="1 4" id="KW-0285">Flavoprotein</keyword>
<evidence type="ECO:0000256" key="1">
    <source>
        <dbReference type="ARBA" id="ARBA00022630"/>
    </source>
</evidence>
<comment type="caution">
    <text evidence="6">The sequence shown here is derived from an EMBL/GenBank/DDBJ whole genome shotgun (WGS) entry which is preliminary data.</text>
</comment>
<evidence type="ECO:0000313" key="7">
    <source>
        <dbReference type="Proteomes" id="UP000727907"/>
    </source>
</evidence>
<keyword evidence="2 4" id="KW-0288">FMN</keyword>
<comment type="similarity">
    <text evidence="4">Belongs to the flavin oxidoreductase frp family.</text>
</comment>
<accession>A0ABS6IDF8</accession>
<gene>
    <name evidence="6" type="ORF">KQ910_02625</name>
</gene>
<keyword evidence="7" id="KW-1185">Reference proteome</keyword>
<evidence type="ECO:0000256" key="2">
    <source>
        <dbReference type="ARBA" id="ARBA00022643"/>
    </source>
</evidence>